<name>A0ABC8UCR0_9AQUA</name>
<evidence type="ECO:0000313" key="1">
    <source>
        <dbReference type="EMBL" id="CAK9177963.1"/>
    </source>
</evidence>
<protein>
    <submittedName>
        <fullName evidence="1">Uncharacterized protein</fullName>
    </submittedName>
</protein>
<evidence type="ECO:0000313" key="2">
    <source>
        <dbReference type="Proteomes" id="UP001642360"/>
    </source>
</evidence>
<dbReference type="AlphaFoldDB" id="A0ABC8UCR0"/>
<gene>
    <name evidence="1" type="ORF">ILEXP_LOCUS47876</name>
</gene>
<dbReference type="EMBL" id="CAUOFW020007191">
    <property type="protein sequence ID" value="CAK9177963.1"/>
    <property type="molecule type" value="Genomic_DNA"/>
</dbReference>
<keyword evidence="2" id="KW-1185">Reference proteome</keyword>
<accession>A0ABC8UCR0</accession>
<reference evidence="1 2" key="1">
    <citation type="submission" date="2024-02" db="EMBL/GenBank/DDBJ databases">
        <authorList>
            <person name="Vignale AGUSTIN F."/>
            <person name="Sosa J E."/>
            <person name="Modenutti C."/>
        </authorList>
    </citation>
    <scope>NUCLEOTIDE SEQUENCE [LARGE SCALE GENOMIC DNA]</scope>
</reference>
<proteinExistence type="predicted"/>
<organism evidence="1 2">
    <name type="scientific">Ilex paraguariensis</name>
    <name type="common">yerba mate</name>
    <dbReference type="NCBI Taxonomy" id="185542"/>
    <lineage>
        <taxon>Eukaryota</taxon>
        <taxon>Viridiplantae</taxon>
        <taxon>Streptophyta</taxon>
        <taxon>Embryophyta</taxon>
        <taxon>Tracheophyta</taxon>
        <taxon>Spermatophyta</taxon>
        <taxon>Magnoliopsida</taxon>
        <taxon>eudicotyledons</taxon>
        <taxon>Gunneridae</taxon>
        <taxon>Pentapetalae</taxon>
        <taxon>asterids</taxon>
        <taxon>campanulids</taxon>
        <taxon>Aquifoliales</taxon>
        <taxon>Aquifoliaceae</taxon>
        <taxon>Ilex</taxon>
    </lineage>
</organism>
<sequence>MINKHVGNSCLNNCPSRVFNSNALPFWCCNQWSTFPVLLLHPVNQISPHLMLKYAQSLQHVVVMFCDVIFLYPYSKHSFMCMGHSFNEVGSCWYEVEKFNYPRSLGHPSDDLCFCISVFQQIPGTLLVKGSLQLKESPVSGDACFFLDFTGDA</sequence>
<dbReference type="Proteomes" id="UP001642360">
    <property type="component" value="Unassembled WGS sequence"/>
</dbReference>
<comment type="caution">
    <text evidence="1">The sequence shown here is derived from an EMBL/GenBank/DDBJ whole genome shotgun (WGS) entry which is preliminary data.</text>
</comment>